<name>A0A379TJC7_SALER</name>
<dbReference type="Pfam" id="PF01381">
    <property type="entry name" value="HTH_3"/>
    <property type="match status" value="1"/>
</dbReference>
<evidence type="ECO:0000313" key="4">
    <source>
        <dbReference type="Proteomes" id="UP000254741"/>
    </source>
</evidence>
<sequence>MSSFDYLKTAIKQQGCTLQQVADASGMTKGYLSQLLNAKIKSPSAQKTGSAAPFSWTGISPPAKKHWRGVR</sequence>
<feature type="domain" description="HTH cro/C1-type" evidence="2">
    <location>
        <begin position="7"/>
        <end position="47"/>
    </location>
</feature>
<dbReference type="SUPFAM" id="SSF47413">
    <property type="entry name" value="lambda repressor-like DNA-binding domains"/>
    <property type="match status" value="1"/>
</dbReference>
<reference evidence="3 4" key="1">
    <citation type="submission" date="2018-06" db="EMBL/GenBank/DDBJ databases">
        <authorList>
            <consortium name="Pathogen Informatics"/>
            <person name="Doyle S."/>
        </authorList>
    </citation>
    <scope>NUCLEOTIDE SEQUENCE [LARGE SCALE GENOMIC DNA]</scope>
    <source>
        <strain evidence="3 4">NCTC8297</strain>
    </source>
</reference>
<dbReference type="CDD" id="cd00093">
    <property type="entry name" value="HTH_XRE"/>
    <property type="match status" value="1"/>
</dbReference>
<dbReference type="Proteomes" id="UP000254741">
    <property type="component" value="Unassembled WGS sequence"/>
</dbReference>
<keyword evidence="3" id="KW-0548">Nucleotidyltransferase</keyword>
<organism evidence="3 4">
    <name type="scientific">Salmonella enterica subsp. arizonae</name>
    <dbReference type="NCBI Taxonomy" id="59203"/>
    <lineage>
        <taxon>Bacteria</taxon>
        <taxon>Pseudomonadati</taxon>
        <taxon>Pseudomonadota</taxon>
        <taxon>Gammaproteobacteria</taxon>
        <taxon>Enterobacterales</taxon>
        <taxon>Enterobacteriaceae</taxon>
        <taxon>Salmonella</taxon>
    </lineage>
</organism>
<evidence type="ECO:0000313" key="3">
    <source>
        <dbReference type="EMBL" id="SUG49675.1"/>
    </source>
</evidence>
<feature type="region of interest" description="Disordered" evidence="1">
    <location>
        <begin position="44"/>
        <end position="71"/>
    </location>
</feature>
<protein>
    <submittedName>
        <fullName evidence="3">Nicotinamide-nucleotide adenylyltransferase</fullName>
    </submittedName>
</protein>
<dbReference type="InterPro" id="IPR010982">
    <property type="entry name" value="Lambda_DNA-bd_dom_sf"/>
</dbReference>
<accession>A0A379TJC7</accession>
<dbReference type="GO" id="GO:0016779">
    <property type="term" value="F:nucleotidyltransferase activity"/>
    <property type="evidence" value="ECO:0007669"/>
    <property type="project" value="UniProtKB-KW"/>
</dbReference>
<dbReference type="GO" id="GO:0003677">
    <property type="term" value="F:DNA binding"/>
    <property type="evidence" value="ECO:0007669"/>
    <property type="project" value="InterPro"/>
</dbReference>
<gene>
    <name evidence="3" type="primary">nadR_3</name>
    <name evidence="3" type="ORF">NCTC8297_05021</name>
</gene>
<evidence type="ECO:0000259" key="2">
    <source>
        <dbReference type="PROSITE" id="PS50943"/>
    </source>
</evidence>
<dbReference type="EMBL" id="UGXG01000002">
    <property type="protein sequence ID" value="SUG49675.1"/>
    <property type="molecule type" value="Genomic_DNA"/>
</dbReference>
<dbReference type="AlphaFoldDB" id="A0A379TJC7"/>
<dbReference type="PROSITE" id="PS50943">
    <property type="entry name" value="HTH_CROC1"/>
    <property type="match status" value="1"/>
</dbReference>
<proteinExistence type="predicted"/>
<keyword evidence="3" id="KW-0808">Transferase</keyword>
<evidence type="ECO:0000256" key="1">
    <source>
        <dbReference type="SAM" id="MobiDB-lite"/>
    </source>
</evidence>
<dbReference type="InterPro" id="IPR001387">
    <property type="entry name" value="Cro/C1-type_HTH"/>
</dbReference>
<dbReference type="Gene3D" id="1.10.260.40">
    <property type="entry name" value="lambda repressor-like DNA-binding domains"/>
    <property type="match status" value="1"/>
</dbReference>